<dbReference type="Pfam" id="PF00400">
    <property type="entry name" value="WD40"/>
    <property type="match status" value="4"/>
</dbReference>
<dbReference type="SUPFAM" id="SSF50978">
    <property type="entry name" value="WD40 repeat-like"/>
    <property type="match status" value="1"/>
</dbReference>
<feature type="compositionally biased region" description="Basic and acidic residues" evidence="4">
    <location>
        <begin position="436"/>
        <end position="445"/>
    </location>
</feature>
<feature type="repeat" description="WD" evidence="3">
    <location>
        <begin position="310"/>
        <end position="342"/>
    </location>
</feature>
<dbReference type="PROSITE" id="PS00678">
    <property type="entry name" value="WD_REPEATS_1"/>
    <property type="match status" value="1"/>
</dbReference>
<dbReference type="PANTHER" id="PTHR22838:SF0">
    <property type="entry name" value="WD REPEAT-CONTAINING PROTEIN 26"/>
    <property type="match status" value="1"/>
</dbReference>
<dbReference type="InterPro" id="IPR019775">
    <property type="entry name" value="WD40_repeat_CS"/>
</dbReference>
<evidence type="ECO:0000313" key="5">
    <source>
        <dbReference type="EMBL" id="JAC78904.1"/>
    </source>
</evidence>
<protein>
    <submittedName>
        <fullName evidence="5">Transducin family protein wd-40 repeat family protein isoform 1</fullName>
    </submittedName>
</protein>
<dbReference type="AlphaFoldDB" id="A0A061S782"/>
<feature type="repeat" description="WD" evidence="3">
    <location>
        <begin position="223"/>
        <end position="258"/>
    </location>
</feature>
<dbReference type="SMART" id="SM00320">
    <property type="entry name" value="WD40"/>
    <property type="match status" value="5"/>
</dbReference>
<evidence type="ECO:0000256" key="4">
    <source>
        <dbReference type="SAM" id="MobiDB-lite"/>
    </source>
</evidence>
<name>A0A061S782_9CHLO</name>
<feature type="repeat" description="WD" evidence="3">
    <location>
        <begin position="268"/>
        <end position="309"/>
    </location>
</feature>
<dbReference type="InterPro" id="IPR051350">
    <property type="entry name" value="WD_repeat-ST_regulator"/>
</dbReference>
<sequence length="544" mass="60459">MERDRDSSMARKSIGPQRWLDRTEYIRLIQESLHRLGYSGIAGKLEQQSGIEMQPDFASRFQRAVSSGDWQAATDLLPRLVTGAAAEREAKFIILRQKYTEMVDASDQVAALECLRHELAPLCADRRELHQLAVMLLSPRELSAGAEEDLTARQRAKVLEQIQRLTKPSTVVPEGRLELLVEQALGMQLAGSVFYHGGPVSFSLFKDLSMGPEQLPSRTMQVLEVHRNEVWHLQFSHNGRMIASGGKDCWVVIWELDSTWKWVHKHTLQGQEQEVTHVSWSPDDTMLLVCCDGGRCILWDTATGRLLKTLQRHVACTVAGAWLPDGKRLVTASHDARTIIWNTDGEVVSIIKDLPVNDLAVSADGKYMLRLSSGILKVQQLPDGAEVEVLDADATSLCLSGDDVLLDTKSNSIDLWSLENVRRRLERSAGAGDAGRSPREDEPEKSSFNAIANFHRPPPLLDRKYVIRSCFGGLGNEFVASGSADCQVFIWHRKTQEMLQVLHGHLGVINAVAWNPVYPHMMASASDDCTVRVWVAEAAAACSG</sequence>
<feature type="repeat" description="WD" evidence="3">
    <location>
        <begin position="502"/>
        <end position="534"/>
    </location>
</feature>
<dbReference type="Pfam" id="PF23627">
    <property type="entry name" value="LisH_WDR26"/>
    <property type="match status" value="1"/>
</dbReference>
<dbReference type="PROSITE" id="PS50294">
    <property type="entry name" value="WD_REPEATS_REGION"/>
    <property type="match status" value="2"/>
</dbReference>
<evidence type="ECO:0000256" key="1">
    <source>
        <dbReference type="ARBA" id="ARBA00022574"/>
    </source>
</evidence>
<dbReference type="Gene3D" id="2.130.10.10">
    <property type="entry name" value="YVTN repeat-like/Quinoprotein amine dehydrogenase"/>
    <property type="match status" value="2"/>
</dbReference>
<accession>A0A061S782</accession>
<evidence type="ECO:0000256" key="2">
    <source>
        <dbReference type="ARBA" id="ARBA00022737"/>
    </source>
</evidence>
<dbReference type="PROSITE" id="PS50082">
    <property type="entry name" value="WD_REPEATS_2"/>
    <property type="match status" value="4"/>
</dbReference>
<keyword evidence="1 3" id="KW-0853">WD repeat</keyword>
<dbReference type="InterPro" id="IPR001680">
    <property type="entry name" value="WD40_rpt"/>
</dbReference>
<feature type="region of interest" description="Disordered" evidence="4">
    <location>
        <begin position="427"/>
        <end position="448"/>
    </location>
</feature>
<keyword evidence="2" id="KW-0677">Repeat</keyword>
<dbReference type="PANTHER" id="PTHR22838">
    <property type="entry name" value="WD REPEAT PROTEIN 26-RELATED"/>
    <property type="match status" value="1"/>
</dbReference>
<gene>
    <name evidence="5" type="ORF">TSPGSL018_14019</name>
</gene>
<reference evidence="5" key="1">
    <citation type="submission" date="2014-05" db="EMBL/GenBank/DDBJ databases">
        <title>The transcriptome of the halophilic microalga Tetraselmis sp. GSL018 isolated from the Great Salt Lake, Utah.</title>
        <authorList>
            <person name="Jinkerson R.E."/>
            <person name="D'Adamo S."/>
            <person name="Posewitz M.C."/>
        </authorList>
    </citation>
    <scope>NUCLEOTIDE SEQUENCE</scope>
    <source>
        <strain evidence="5">GSL018</strain>
    </source>
</reference>
<dbReference type="InterPro" id="IPR036322">
    <property type="entry name" value="WD40_repeat_dom_sf"/>
</dbReference>
<evidence type="ECO:0000256" key="3">
    <source>
        <dbReference type="PROSITE-ProRule" id="PRU00221"/>
    </source>
</evidence>
<proteinExistence type="predicted"/>
<dbReference type="InterPro" id="IPR015943">
    <property type="entry name" value="WD40/YVTN_repeat-like_dom_sf"/>
</dbReference>
<organism evidence="5">
    <name type="scientific">Tetraselmis sp. GSL018</name>
    <dbReference type="NCBI Taxonomy" id="582737"/>
    <lineage>
        <taxon>Eukaryota</taxon>
        <taxon>Viridiplantae</taxon>
        <taxon>Chlorophyta</taxon>
        <taxon>core chlorophytes</taxon>
        <taxon>Chlorodendrophyceae</taxon>
        <taxon>Chlorodendrales</taxon>
        <taxon>Chlorodendraceae</taxon>
        <taxon>Tetraselmis</taxon>
    </lineage>
</organism>
<dbReference type="EMBL" id="GBEZ01006500">
    <property type="protein sequence ID" value="JAC78904.1"/>
    <property type="molecule type" value="Transcribed_RNA"/>
</dbReference>